<dbReference type="EMBL" id="JBBJUP010000021">
    <property type="protein sequence ID" value="MEJ8281642.1"/>
    <property type="molecule type" value="Genomic_DNA"/>
</dbReference>
<feature type="transmembrane region" description="Helical" evidence="2">
    <location>
        <begin position="123"/>
        <end position="144"/>
    </location>
</feature>
<feature type="transmembrane region" description="Helical" evidence="2">
    <location>
        <begin position="50"/>
        <end position="75"/>
    </location>
</feature>
<evidence type="ECO:0000313" key="4">
    <source>
        <dbReference type="Proteomes" id="UP001364211"/>
    </source>
</evidence>
<keyword evidence="2" id="KW-0812">Transmembrane</keyword>
<keyword evidence="4" id="KW-1185">Reference proteome</keyword>
<organism evidence="3 4">
    <name type="scientific">Pseudonocardia spirodelae</name>
    <dbReference type="NCBI Taxonomy" id="3133431"/>
    <lineage>
        <taxon>Bacteria</taxon>
        <taxon>Bacillati</taxon>
        <taxon>Actinomycetota</taxon>
        <taxon>Actinomycetes</taxon>
        <taxon>Pseudonocardiales</taxon>
        <taxon>Pseudonocardiaceae</taxon>
        <taxon>Pseudonocardia</taxon>
    </lineage>
</organism>
<gene>
    <name evidence="3" type="ORF">WJX68_22085</name>
</gene>
<evidence type="ECO:0000256" key="1">
    <source>
        <dbReference type="SAM" id="MobiDB-lite"/>
    </source>
</evidence>
<dbReference type="Proteomes" id="UP001364211">
    <property type="component" value="Unassembled WGS sequence"/>
</dbReference>
<keyword evidence="2" id="KW-1133">Transmembrane helix</keyword>
<name>A0ABU8TD97_9PSEU</name>
<feature type="transmembrane region" description="Helical" evidence="2">
    <location>
        <begin position="96"/>
        <end position="117"/>
    </location>
</feature>
<accession>A0ABU8TD97</accession>
<dbReference type="Pfam" id="PF06912">
    <property type="entry name" value="DUF1275"/>
    <property type="match status" value="1"/>
</dbReference>
<evidence type="ECO:0000256" key="2">
    <source>
        <dbReference type="SAM" id="Phobius"/>
    </source>
</evidence>
<dbReference type="RefSeq" id="WP_340294200.1">
    <property type="nucleotide sequence ID" value="NZ_JBBJUP010000021.1"/>
</dbReference>
<dbReference type="InterPro" id="IPR010699">
    <property type="entry name" value="DUF1275"/>
</dbReference>
<feature type="region of interest" description="Disordered" evidence="1">
    <location>
        <begin position="225"/>
        <end position="257"/>
    </location>
</feature>
<dbReference type="PANTHER" id="PTHR37314:SF4">
    <property type="entry name" value="UPF0700 TRANSMEMBRANE PROTEIN YOAK"/>
    <property type="match status" value="1"/>
</dbReference>
<evidence type="ECO:0000313" key="3">
    <source>
        <dbReference type="EMBL" id="MEJ8281642.1"/>
    </source>
</evidence>
<keyword evidence="2" id="KW-0472">Membrane</keyword>
<proteinExistence type="predicted"/>
<comment type="caution">
    <text evidence="3">The sequence shown here is derived from an EMBL/GenBank/DDBJ whole genome shotgun (WGS) entry which is preliminary data.</text>
</comment>
<protein>
    <submittedName>
        <fullName evidence="3">YoaK family protein</fullName>
    </submittedName>
</protein>
<feature type="transmembrane region" description="Helical" evidence="2">
    <location>
        <begin position="184"/>
        <end position="200"/>
    </location>
</feature>
<dbReference type="PANTHER" id="PTHR37314">
    <property type="entry name" value="SLR0142 PROTEIN"/>
    <property type="match status" value="1"/>
</dbReference>
<sequence length="257" mass="24814">MFDIDRDNHAARTLAAVPLLLAAAAGSLDGAVFSAFHDVVAGAMTGNLVALGLGAGTGTPAALVPAACALGGYAAGLVAGTRTAGLAGRVLGPRGAVALTLALELAVLTVACVAWVLGGPGHAFPVGPVLAVTAGAMGVQGAALRRVGPAGTPTNYFTGTVTNWVSGIAEPGARRWDPATGARIAVFVGAVAAGVALHGVVPTGVIGLPLLLLAAATGLAAHAARRRGTHPHLPGGPATPPVTGRCAARTGVGSALR</sequence>
<reference evidence="3 4" key="1">
    <citation type="submission" date="2024-03" db="EMBL/GenBank/DDBJ databases">
        <title>Draft genome sequence of Pseudonocardia sp. DW16-2.</title>
        <authorList>
            <person name="Duangmal K."/>
        </authorList>
    </citation>
    <scope>NUCLEOTIDE SEQUENCE [LARGE SCALE GENOMIC DNA]</scope>
    <source>
        <strain evidence="3 4">DW16-2</strain>
    </source>
</reference>